<evidence type="ECO:0000259" key="1">
    <source>
        <dbReference type="Pfam" id="PF13460"/>
    </source>
</evidence>
<dbReference type="InterPro" id="IPR051606">
    <property type="entry name" value="Polyketide_Oxido-like"/>
</dbReference>
<reference evidence="3" key="1">
    <citation type="journal article" date="2017" name="Nat. Microbiol.">
        <title>Global analysis of biosynthetic gene clusters reveals vast potential of secondary metabolite production in Penicillium species.</title>
        <authorList>
            <person name="Nielsen J.C."/>
            <person name="Grijseels S."/>
            <person name="Prigent S."/>
            <person name="Ji B."/>
            <person name="Dainat J."/>
            <person name="Nielsen K.F."/>
            <person name="Frisvad J.C."/>
            <person name="Workman M."/>
            <person name="Nielsen J."/>
        </authorList>
    </citation>
    <scope>NUCLEOTIDE SEQUENCE [LARGE SCALE GENOMIC DNA]</scope>
    <source>
        <strain evidence="3">IBT 31811</strain>
    </source>
</reference>
<dbReference type="GO" id="GO:0016646">
    <property type="term" value="F:oxidoreductase activity, acting on the CH-NH group of donors, NAD or NADP as acceptor"/>
    <property type="evidence" value="ECO:0007669"/>
    <property type="project" value="TreeGrafter"/>
</dbReference>
<dbReference type="OrthoDB" id="10254221at2759"/>
<dbReference type="STRING" id="416450.A0A1V6Q360"/>
<dbReference type="Proteomes" id="UP000191672">
    <property type="component" value="Unassembled WGS sequence"/>
</dbReference>
<comment type="caution">
    <text evidence="2">The sequence shown here is derived from an EMBL/GenBank/DDBJ whole genome shotgun (WGS) entry which is preliminary data.</text>
</comment>
<gene>
    <name evidence="2" type="ORF">PENANT_c018G01006</name>
</gene>
<protein>
    <recommendedName>
        <fullName evidence="1">NAD(P)-binding domain-containing protein</fullName>
    </recommendedName>
</protein>
<proteinExistence type="predicted"/>
<evidence type="ECO:0000313" key="3">
    <source>
        <dbReference type="Proteomes" id="UP000191672"/>
    </source>
</evidence>
<dbReference type="PANTHER" id="PTHR43355:SF7">
    <property type="entry name" value="NAD(P)-BINDING DOMAIN-CONTAINING PROTEIN"/>
    <property type="match status" value="1"/>
</dbReference>
<accession>A0A1V6Q360</accession>
<dbReference type="InterPro" id="IPR016040">
    <property type="entry name" value="NAD(P)-bd_dom"/>
</dbReference>
<organism evidence="2 3">
    <name type="scientific">Penicillium antarcticum</name>
    <dbReference type="NCBI Taxonomy" id="416450"/>
    <lineage>
        <taxon>Eukaryota</taxon>
        <taxon>Fungi</taxon>
        <taxon>Dikarya</taxon>
        <taxon>Ascomycota</taxon>
        <taxon>Pezizomycotina</taxon>
        <taxon>Eurotiomycetes</taxon>
        <taxon>Eurotiomycetidae</taxon>
        <taxon>Eurotiales</taxon>
        <taxon>Aspergillaceae</taxon>
        <taxon>Penicillium</taxon>
    </lineage>
</organism>
<keyword evidence="3" id="KW-1185">Reference proteome</keyword>
<dbReference type="PANTHER" id="PTHR43355">
    <property type="entry name" value="FLAVIN REDUCTASE (NADPH)"/>
    <property type="match status" value="1"/>
</dbReference>
<sequence>MRVLLLGATGNLGSRLLSALIKRGHTVSVFVRNPSKLAPGVEDKLSSIECGDATKSDEIKEAALRTKCDAIVNSAGLASVSPWGRSNLPEVVEAVLRAAEEIGRERGHPLRVWLLAGQGILDIPTQKYMLVDYIHIFPEHRLTWKKVQAVSREAVAWSVLCPGIMNPSSPVTYPLAEAASAENLLVSARVPPEWSLKFLGVPLIGGYLNLLSQALSYGPTTLEDNADLIASDLLEGMDSPWVYQKVGVKERKK</sequence>
<evidence type="ECO:0000313" key="2">
    <source>
        <dbReference type="EMBL" id="OQD83146.1"/>
    </source>
</evidence>
<dbReference type="EMBL" id="MDYN01000018">
    <property type="protein sequence ID" value="OQD83146.1"/>
    <property type="molecule type" value="Genomic_DNA"/>
</dbReference>
<dbReference type="InterPro" id="IPR036291">
    <property type="entry name" value="NAD(P)-bd_dom_sf"/>
</dbReference>
<dbReference type="AlphaFoldDB" id="A0A1V6Q360"/>
<dbReference type="SUPFAM" id="SSF51735">
    <property type="entry name" value="NAD(P)-binding Rossmann-fold domains"/>
    <property type="match status" value="1"/>
</dbReference>
<feature type="domain" description="NAD(P)-binding" evidence="1">
    <location>
        <begin position="7"/>
        <end position="122"/>
    </location>
</feature>
<name>A0A1V6Q360_9EURO</name>
<dbReference type="Gene3D" id="3.40.50.720">
    <property type="entry name" value="NAD(P)-binding Rossmann-like Domain"/>
    <property type="match status" value="1"/>
</dbReference>
<dbReference type="Pfam" id="PF13460">
    <property type="entry name" value="NAD_binding_10"/>
    <property type="match status" value="1"/>
</dbReference>